<proteinExistence type="predicted"/>
<comment type="caution">
    <text evidence="1">The sequence shown here is derived from an EMBL/GenBank/DDBJ whole genome shotgun (WGS) entry which is preliminary data.</text>
</comment>
<sequence length="47" mass="5289">MTRSQLHLIEVLVARWSLCAWMAARLCACGERKAPTEALCPSCEARR</sequence>
<protein>
    <submittedName>
        <fullName evidence="1">Uncharacterized protein</fullName>
    </submittedName>
</protein>
<name>A0ABT9MEG8_9DEIO</name>
<dbReference type="Proteomes" id="UP001232163">
    <property type="component" value="Unassembled WGS sequence"/>
</dbReference>
<organism evidence="1 2">
    <name type="scientific">Deinococcus enclensis</name>
    <dbReference type="NCBI Taxonomy" id="1049582"/>
    <lineage>
        <taxon>Bacteria</taxon>
        <taxon>Thermotogati</taxon>
        <taxon>Deinococcota</taxon>
        <taxon>Deinococci</taxon>
        <taxon>Deinococcales</taxon>
        <taxon>Deinococcaceae</taxon>
        <taxon>Deinococcus</taxon>
    </lineage>
</organism>
<reference evidence="1 2" key="1">
    <citation type="submission" date="2023-07" db="EMBL/GenBank/DDBJ databases">
        <title>Genomic Encyclopedia of Type Strains, Phase IV (KMG-IV): sequencing the most valuable type-strain genomes for metagenomic binning, comparative biology and taxonomic classification.</title>
        <authorList>
            <person name="Goeker M."/>
        </authorList>
    </citation>
    <scope>NUCLEOTIDE SEQUENCE [LARGE SCALE GENOMIC DNA]</scope>
    <source>
        <strain evidence="1 2">NIO-1023</strain>
    </source>
</reference>
<keyword evidence="2" id="KW-1185">Reference proteome</keyword>
<dbReference type="EMBL" id="JAURUR010000007">
    <property type="protein sequence ID" value="MDP9764904.1"/>
    <property type="molecule type" value="Genomic_DNA"/>
</dbReference>
<gene>
    <name evidence="1" type="ORF">QO006_002351</name>
</gene>
<evidence type="ECO:0000313" key="2">
    <source>
        <dbReference type="Proteomes" id="UP001232163"/>
    </source>
</evidence>
<dbReference type="RefSeq" id="WP_307466411.1">
    <property type="nucleotide sequence ID" value="NZ_JAURUR010000007.1"/>
</dbReference>
<evidence type="ECO:0000313" key="1">
    <source>
        <dbReference type="EMBL" id="MDP9764904.1"/>
    </source>
</evidence>
<accession>A0ABT9MEG8</accession>